<reference evidence="2" key="1">
    <citation type="submission" date="2021-03" db="EMBL/GenBank/DDBJ databases">
        <title>Draft genome sequence of rust myrtle Austropuccinia psidii MF-1, a brazilian biotype.</title>
        <authorList>
            <person name="Quecine M.C."/>
            <person name="Pachon D.M.R."/>
            <person name="Bonatelli M.L."/>
            <person name="Correr F.H."/>
            <person name="Franceschini L.M."/>
            <person name="Leite T.F."/>
            <person name="Margarido G.R.A."/>
            <person name="Almeida C.A."/>
            <person name="Ferrarezi J.A."/>
            <person name="Labate C.A."/>
        </authorList>
    </citation>
    <scope>NUCLEOTIDE SEQUENCE</scope>
    <source>
        <strain evidence="2">MF-1</strain>
    </source>
</reference>
<sequence>MLEQNLSREGGGFISKNTINFEQLIKQDEVQPSRFFAVKMGCFSNLIESIQKKLWQESQYRNILQELGKGKSVQDYSIYSSSQILLSKDWVVVPNDPTIQLSVLQKRHESPLAGHPGQEKTLKLVKRDFHWSRMTQFIKDYVSCCQQFSRNKNINHKKFVFLKPLPIPNGPWICLSISTVQFL</sequence>
<dbReference type="InterPro" id="IPR041588">
    <property type="entry name" value="Integrase_H2C2"/>
</dbReference>
<dbReference type="OrthoDB" id="2505288at2759"/>
<dbReference type="PANTHER" id="PTHR37984">
    <property type="entry name" value="PROTEIN CBG26694"/>
    <property type="match status" value="1"/>
</dbReference>
<proteinExistence type="predicted"/>
<accession>A0A9Q3EUT2</accession>
<gene>
    <name evidence="2" type="ORF">O181_068183</name>
</gene>
<dbReference type="AlphaFoldDB" id="A0A9Q3EUT2"/>
<dbReference type="Pfam" id="PF17921">
    <property type="entry name" value="Integrase_H2C2"/>
    <property type="match status" value="1"/>
</dbReference>
<dbReference type="EMBL" id="AVOT02034385">
    <property type="protein sequence ID" value="MBW0528468.1"/>
    <property type="molecule type" value="Genomic_DNA"/>
</dbReference>
<organism evidence="2 3">
    <name type="scientific">Austropuccinia psidii MF-1</name>
    <dbReference type="NCBI Taxonomy" id="1389203"/>
    <lineage>
        <taxon>Eukaryota</taxon>
        <taxon>Fungi</taxon>
        <taxon>Dikarya</taxon>
        <taxon>Basidiomycota</taxon>
        <taxon>Pucciniomycotina</taxon>
        <taxon>Pucciniomycetes</taxon>
        <taxon>Pucciniales</taxon>
        <taxon>Sphaerophragmiaceae</taxon>
        <taxon>Austropuccinia</taxon>
    </lineage>
</organism>
<comment type="caution">
    <text evidence="2">The sequence shown here is derived from an EMBL/GenBank/DDBJ whole genome shotgun (WGS) entry which is preliminary data.</text>
</comment>
<dbReference type="Proteomes" id="UP000765509">
    <property type="component" value="Unassembled WGS sequence"/>
</dbReference>
<protein>
    <recommendedName>
        <fullName evidence="1">Integrase zinc-binding domain-containing protein</fullName>
    </recommendedName>
</protein>
<evidence type="ECO:0000313" key="3">
    <source>
        <dbReference type="Proteomes" id="UP000765509"/>
    </source>
</evidence>
<keyword evidence="3" id="KW-1185">Reference proteome</keyword>
<dbReference type="PANTHER" id="PTHR37984:SF5">
    <property type="entry name" value="PROTEIN NYNRIN-LIKE"/>
    <property type="match status" value="1"/>
</dbReference>
<evidence type="ECO:0000259" key="1">
    <source>
        <dbReference type="Pfam" id="PF17921"/>
    </source>
</evidence>
<evidence type="ECO:0000313" key="2">
    <source>
        <dbReference type="EMBL" id="MBW0528468.1"/>
    </source>
</evidence>
<dbReference type="Gene3D" id="1.10.340.70">
    <property type="match status" value="1"/>
</dbReference>
<dbReference type="InterPro" id="IPR050951">
    <property type="entry name" value="Retrovirus_Pol_polyprotein"/>
</dbReference>
<feature type="domain" description="Integrase zinc-binding" evidence="1">
    <location>
        <begin position="97"/>
        <end position="153"/>
    </location>
</feature>
<name>A0A9Q3EUT2_9BASI</name>